<evidence type="ECO:0000313" key="2">
    <source>
        <dbReference type="Proteomes" id="UP000434342"/>
    </source>
</evidence>
<dbReference type="Gene3D" id="3.40.50.1400">
    <property type="match status" value="2"/>
</dbReference>
<sequence length="260" mass="26621">MTRRGLVLASYGTTRQDARRRDIEPLARDLCAAAPGAPFCEAYLSAPVRRMLRRKGVSAPGALGDALAALADVGVERACVQPALIVAGSTLDALLAEASGWEGAFPGGVAVGEPLLSSARDLRDVARAIAEAHPVRPGRALVLVGHGATGGANQPYLALLDELRAQGRADAFLGLLDGAPGVDEVTGGIKAAGLGTATLVPLMLTAGSHVARQLADGAPDGWQAQLRAAGVEADLDMRGLGSLPAIRTVFLNHARVALRP</sequence>
<gene>
    <name evidence="1" type="ORF">FYJ69_07380</name>
</gene>
<dbReference type="GO" id="GO:0016852">
    <property type="term" value="F:sirohydrochlorin cobaltochelatase activity"/>
    <property type="evidence" value="ECO:0007669"/>
    <property type="project" value="InterPro"/>
</dbReference>
<reference evidence="1 2" key="1">
    <citation type="submission" date="2019-08" db="EMBL/GenBank/DDBJ databases">
        <title>In-depth cultivation of the pig gut microbiome towards novel bacterial diversity and tailored functional studies.</title>
        <authorList>
            <person name="Wylensek D."/>
            <person name="Hitch T.C.A."/>
            <person name="Clavel T."/>
        </authorList>
    </citation>
    <scope>NUCLEOTIDE SEQUENCE [LARGE SCALE GENOMIC DNA]</scope>
    <source>
        <strain evidence="1 2">WB01_CNA04</strain>
    </source>
</reference>
<organism evidence="1 2">
    <name type="scientific">Parafannyhessea umbonata</name>
    <dbReference type="NCBI Taxonomy" id="604330"/>
    <lineage>
        <taxon>Bacteria</taxon>
        <taxon>Bacillati</taxon>
        <taxon>Actinomycetota</taxon>
        <taxon>Coriobacteriia</taxon>
        <taxon>Coriobacteriales</taxon>
        <taxon>Atopobiaceae</taxon>
        <taxon>Parafannyhessea</taxon>
    </lineage>
</organism>
<name>A0A6N7WVS1_9ACTN</name>
<protein>
    <submittedName>
        <fullName evidence="1">Cobalt chelatase</fullName>
    </submittedName>
</protein>
<dbReference type="GO" id="GO:0019251">
    <property type="term" value="P:anaerobic cobalamin biosynthetic process"/>
    <property type="evidence" value="ECO:0007669"/>
    <property type="project" value="InterPro"/>
</dbReference>
<dbReference type="Proteomes" id="UP000434342">
    <property type="component" value="Unassembled WGS sequence"/>
</dbReference>
<comment type="caution">
    <text evidence="1">The sequence shown here is derived from an EMBL/GenBank/DDBJ whole genome shotgun (WGS) entry which is preliminary data.</text>
</comment>
<dbReference type="EMBL" id="VUND01000002">
    <property type="protein sequence ID" value="MST60730.1"/>
    <property type="molecule type" value="Genomic_DNA"/>
</dbReference>
<dbReference type="InterPro" id="IPR010388">
    <property type="entry name" value="Anaerobic_Co-chelatase"/>
</dbReference>
<dbReference type="Pfam" id="PF06180">
    <property type="entry name" value="CbiK"/>
    <property type="match status" value="1"/>
</dbReference>
<dbReference type="SUPFAM" id="SSF53800">
    <property type="entry name" value="Chelatase"/>
    <property type="match status" value="1"/>
</dbReference>
<dbReference type="AlphaFoldDB" id="A0A6N7WVS1"/>
<dbReference type="RefSeq" id="WP_154541489.1">
    <property type="nucleotide sequence ID" value="NZ_VUND01000002.1"/>
</dbReference>
<evidence type="ECO:0000313" key="1">
    <source>
        <dbReference type="EMBL" id="MST60730.1"/>
    </source>
</evidence>
<proteinExistence type="predicted"/>
<accession>A0A6N7WVS1</accession>